<name>X0X0E2_9ZZZZ</name>
<proteinExistence type="predicted"/>
<dbReference type="SUPFAM" id="SSF143631">
    <property type="entry name" value="ApbE-like"/>
    <property type="match status" value="1"/>
</dbReference>
<organism evidence="1">
    <name type="scientific">marine sediment metagenome</name>
    <dbReference type="NCBI Taxonomy" id="412755"/>
    <lineage>
        <taxon>unclassified sequences</taxon>
        <taxon>metagenomes</taxon>
        <taxon>ecological metagenomes</taxon>
    </lineage>
</organism>
<dbReference type="InterPro" id="IPR003374">
    <property type="entry name" value="ApbE-like_sf"/>
</dbReference>
<accession>X0X0E2</accession>
<reference evidence="1" key="1">
    <citation type="journal article" date="2014" name="Front. Microbiol.">
        <title>High frequency of phylogenetically diverse reductive dehalogenase-homologous genes in deep subseafloor sedimentary metagenomes.</title>
        <authorList>
            <person name="Kawai M."/>
            <person name="Futagami T."/>
            <person name="Toyoda A."/>
            <person name="Takaki Y."/>
            <person name="Nishi S."/>
            <person name="Hori S."/>
            <person name="Arai W."/>
            <person name="Tsubouchi T."/>
            <person name="Morono Y."/>
            <person name="Uchiyama I."/>
            <person name="Ito T."/>
            <person name="Fujiyama A."/>
            <person name="Inagaki F."/>
            <person name="Takami H."/>
        </authorList>
    </citation>
    <scope>NUCLEOTIDE SEQUENCE</scope>
    <source>
        <strain evidence="1">Expedition CK06-06</strain>
    </source>
</reference>
<dbReference type="Gene3D" id="3.10.520.10">
    <property type="entry name" value="ApbE-like domains"/>
    <property type="match status" value="1"/>
</dbReference>
<feature type="non-terminal residue" evidence="1">
    <location>
        <position position="125"/>
    </location>
</feature>
<comment type="caution">
    <text evidence="1">The sequence shown here is derived from an EMBL/GenBank/DDBJ whole genome shotgun (WGS) entry which is preliminary data.</text>
</comment>
<evidence type="ECO:0000313" key="1">
    <source>
        <dbReference type="EMBL" id="GAG18446.1"/>
    </source>
</evidence>
<protein>
    <submittedName>
        <fullName evidence="1">Uncharacterized protein</fullName>
    </submittedName>
</protein>
<sequence>MRTATRFKRSFDLKDTSCTIISDQENAIDAAVSSIRNHRRQLEEYVEAHPLFLDSLRPVTVKRGPEVVELMAEAARKSNVGPIAAVAGVLADLAVKEMHRTGSEVAVIENGGEISAISNEPIDVA</sequence>
<gene>
    <name evidence="1" type="ORF">S01H1_56434</name>
</gene>
<dbReference type="AlphaFoldDB" id="X0X0E2"/>
<dbReference type="EMBL" id="BARS01036749">
    <property type="protein sequence ID" value="GAG18446.1"/>
    <property type="molecule type" value="Genomic_DNA"/>
</dbReference>